<dbReference type="EC" id="3.1.2.6" evidence="6"/>
<feature type="domain" description="Metallo-beta-lactamase" evidence="11">
    <location>
        <begin position="11"/>
        <end position="171"/>
    </location>
</feature>
<dbReference type="NCBIfam" id="TIGR03413">
    <property type="entry name" value="GSH_gloB"/>
    <property type="match status" value="1"/>
</dbReference>
<comment type="similarity">
    <text evidence="5">Belongs to the metallo-beta-lactamase superfamily. Glyoxalase II family.</text>
</comment>
<dbReference type="InterPro" id="IPR001279">
    <property type="entry name" value="Metallo-B-lactamas"/>
</dbReference>
<keyword evidence="8" id="KW-0378">Hydrolase</keyword>
<accession>A0AAW1S4R4</accession>
<evidence type="ECO:0000256" key="3">
    <source>
        <dbReference type="ARBA" id="ARBA00001965"/>
    </source>
</evidence>
<dbReference type="SUPFAM" id="SSF56281">
    <property type="entry name" value="Metallo-hydrolase/oxidoreductase"/>
    <property type="match status" value="1"/>
</dbReference>
<keyword evidence="9" id="KW-0862">Zinc</keyword>
<dbReference type="Gene3D" id="3.60.15.10">
    <property type="entry name" value="Ribonuclease Z/Hydroxyacylglutathione hydrolase-like"/>
    <property type="match status" value="2"/>
</dbReference>
<protein>
    <recommendedName>
        <fullName evidence="6">hydroxyacylglutathione hydrolase</fullName>
        <ecNumber evidence="6">3.1.2.6</ecNumber>
    </recommendedName>
    <alternativeName>
        <fullName evidence="10">Glyoxalase II</fullName>
    </alternativeName>
</protein>
<dbReference type="InterPro" id="IPR017782">
    <property type="entry name" value="Hydroxyacylglutathione_Hdrlase"/>
</dbReference>
<dbReference type="InterPro" id="IPR036866">
    <property type="entry name" value="RibonucZ/Hydroxyglut_hydro"/>
</dbReference>
<evidence type="ECO:0000313" key="13">
    <source>
        <dbReference type="Proteomes" id="UP001445335"/>
    </source>
</evidence>
<dbReference type="SMART" id="SM00849">
    <property type="entry name" value="Lactamase_B"/>
    <property type="match status" value="1"/>
</dbReference>
<evidence type="ECO:0000256" key="6">
    <source>
        <dbReference type="ARBA" id="ARBA00011917"/>
    </source>
</evidence>
<dbReference type="FunFam" id="3.60.15.10:FF:000019">
    <property type="entry name" value="Hydroxyacylglutathione hydrolase, mitochondrial"/>
    <property type="match status" value="1"/>
</dbReference>
<dbReference type="PANTHER" id="PTHR11935:SF94">
    <property type="entry name" value="TENZING NORGAY, ISOFORM C"/>
    <property type="match status" value="1"/>
</dbReference>
<dbReference type="GO" id="GO:0046872">
    <property type="term" value="F:metal ion binding"/>
    <property type="evidence" value="ECO:0007669"/>
    <property type="project" value="UniProtKB-KW"/>
</dbReference>
<sequence length="321" mass="34391">MRILPVPVLEDNYAYLLVDKHGSAAAVDPAEPQKVLDAARQEGLELSTVLTTHKHWDHAGGNEKMKQLCPGITVIGGINDHVQGATREVRDGERLSLGDIAVTCIETPGHTNGHICFLCREEGSTAAVFTGDTLFVGGCGRIFSGTPEQMYVSLNKKLATLPPETQAYCGHEYSVKNLEFAAYVDPDNPAVKEKLAWAKAQRAQGKPTIPSSIGAELATNPYLRCGEPALRASAGRAADARGAASVLGALRARKDRWGIDAALTSAVLAVARWVPSLARLLGAEKTFNPFLRCDRPALQKFAGAKDPVDVLAAVRRAKDNF</sequence>
<evidence type="ECO:0000256" key="8">
    <source>
        <dbReference type="ARBA" id="ARBA00022801"/>
    </source>
</evidence>
<evidence type="ECO:0000259" key="11">
    <source>
        <dbReference type="SMART" id="SM00849"/>
    </source>
</evidence>
<proteinExistence type="inferred from homology"/>
<gene>
    <name evidence="12" type="ORF">WJX81_007434</name>
</gene>
<evidence type="ECO:0000256" key="4">
    <source>
        <dbReference type="ARBA" id="ARBA00004963"/>
    </source>
</evidence>
<dbReference type="PANTHER" id="PTHR11935">
    <property type="entry name" value="BETA LACTAMASE DOMAIN"/>
    <property type="match status" value="1"/>
</dbReference>
<evidence type="ECO:0000256" key="9">
    <source>
        <dbReference type="ARBA" id="ARBA00022833"/>
    </source>
</evidence>
<dbReference type="InterPro" id="IPR032282">
    <property type="entry name" value="HAGH_C"/>
</dbReference>
<dbReference type="GO" id="GO:0004416">
    <property type="term" value="F:hydroxyacylglutathione hydrolase activity"/>
    <property type="evidence" value="ECO:0007669"/>
    <property type="project" value="UniProtKB-EC"/>
</dbReference>
<dbReference type="GO" id="GO:0019243">
    <property type="term" value="P:methylglyoxal catabolic process to D-lactate via S-lactoyl-glutathione"/>
    <property type="evidence" value="ECO:0007669"/>
    <property type="project" value="InterPro"/>
</dbReference>
<name>A0AAW1S4R4_9CHLO</name>
<evidence type="ECO:0000313" key="12">
    <source>
        <dbReference type="EMBL" id="KAK9841045.1"/>
    </source>
</evidence>
<dbReference type="AlphaFoldDB" id="A0AAW1S4R4"/>
<dbReference type="CDD" id="cd07723">
    <property type="entry name" value="hydroxyacylglutathione_hydrolase_MBL-fold"/>
    <property type="match status" value="1"/>
</dbReference>
<comment type="caution">
    <text evidence="12">The sequence shown here is derived from an EMBL/GenBank/DDBJ whole genome shotgun (WGS) entry which is preliminary data.</text>
</comment>
<dbReference type="Pfam" id="PF00753">
    <property type="entry name" value="Lactamase_B"/>
    <property type="match status" value="1"/>
</dbReference>
<comment type="cofactor">
    <cofactor evidence="3">
        <name>Fe(3+)</name>
        <dbReference type="ChEBI" id="CHEBI:29034"/>
    </cofactor>
</comment>
<comment type="catalytic activity">
    <reaction evidence="1">
        <text>an S-(2-hydroxyacyl)glutathione + H2O = a 2-hydroxy carboxylate + glutathione + H(+)</text>
        <dbReference type="Rhea" id="RHEA:21864"/>
        <dbReference type="ChEBI" id="CHEBI:15377"/>
        <dbReference type="ChEBI" id="CHEBI:15378"/>
        <dbReference type="ChEBI" id="CHEBI:57925"/>
        <dbReference type="ChEBI" id="CHEBI:58896"/>
        <dbReference type="ChEBI" id="CHEBI:71261"/>
        <dbReference type="EC" id="3.1.2.6"/>
    </reaction>
</comment>
<evidence type="ECO:0000256" key="2">
    <source>
        <dbReference type="ARBA" id="ARBA00001947"/>
    </source>
</evidence>
<comment type="pathway">
    <text evidence="4">Secondary metabolite metabolism; methylglyoxal degradation; (R)-lactate from methylglyoxal: step 2/2.</text>
</comment>
<evidence type="ECO:0000256" key="1">
    <source>
        <dbReference type="ARBA" id="ARBA00001623"/>
    </source>
</evidence>
<comment type="cofactor">
    <cofactor evidence="2">
        <name>Zn(2+)</name>
        <dbReference type="ChEBI" id="CHEBI:29105"/>
    </cofactor>
</comment>
<dbReference type="HAMAP" id="MF_01374">
    <property type="entry name" value="Glyoxalase_2"/>
    <property type="match status" value="1"/>
</dbReference>
<organism evidence="12 13">
    <name type="scientific">Elliptochloris bilobata</name>
    <dbReference type="NCBI Taxonomy" id="381761"/>
    <lineage>
        <taxon>Eukaryota</taxon>
        <taxon>Viridiplantae</taxon>
        <taxon>Chlorophyta</taxon>
        <taxon>core chlorophytes</taxon>
        <taxon>Trebouxiophyceae</taxon>
        <taxon>Trebouxiophyceae incertae sedis</taxon>
        <taxon>Elliptochloris clade</taxon>
        <taxon>Elliptochloris</taxon>
    </lineage>
</organism>
<keyword evidence="7" id="KW-0479">Metal-binding</keyword>
<dbReference type="PIRSF" id="PIRSF005457">
    <property type="entry name" value="Glx"/>
    <property type="match status" value="1"/>
</dbReference>
<evidence type="ECO:0000256" key="7">
    <source>
        <dbReference type="ARBA" id="ARBA00022723"/>
    </source>
</evidence>
<dbReference type="Pfam" id="PF16123">
    <property type="entry name" value="HAGH_C"/>
    <property type="match status" value="2"/>
</dbReference>
<dbReference type="Proteomes" id="UP001445335">
    <property type="component" value="Unassembled WGS sequence"/>
</dbReference>
<dbReference type="InterPro" id="IPR035680">
    <property type="entry name" value="Clx_II_MBL"/>
</dbReference>
<dbReference type="EMBL" id="JALJOU010000011">
    <property type="protein sequence ID" value="KAK9841045.1"/>
    <property type="molecule type" value="Genomic_DNA"/>
</dbReference>
<reference evidence="12 13" key="1">
    <citation type="journal article" date="2024" name="Nat. Commun.">
        <title>Phylogenomics reveals the evolutionary origins of lichenization in chlorophyte algae.</title>
        <authorList>
            <person name="Puginier C."/>
            <person name="Libourel C."/>
            <person name="Otte J."/>
            <person name="Skaloud P."/>
            <person name="Haon M."/>
            <person name="Grisel S."/>
            <person name="Petersen M."/>
            <person name="Berrin J.G."/>
            <person name="Delaux P.M."/>
            <person name="Dal Grande F."/>
            <person name="Keller J."/>
        </authorList>
    </citation>
    <scope>NUCLEOTIDE SEQUENCE [LARGE SCALE GENOMIC DNA]</scope>
    <source>
        <strain evidence="12 13">SAG 245.80</strain>
    </source>
</reference>
<evidence type="ECO:0000256" key="5">
    <source>
        <dbReference type="ARBA" id="ARBA00006759"/>
    </source>
</evidence>
<keyword evidence="13" id="KW-1185">Reference proteome</keyword>
<evidence type="ECO:0000256" key="10">
    <source>
        <dbReference type="ARBA" id="ARBA00031044"/>
    </source>
</evidence>